<dbReference type="EMBL" id="QUQM01000008">
    <property type="protein sequence ID" value="KAA8641989.1"/>
    <property type="molecule type" value="Genomic_DNA"/>
</dbReference>
<gene>
    <name evidence="2" type="ORF">ATNIH1004_010928</name>
</gene>
<reference evidence="2 3" key="1">
    <citation type="submission" date="2019-08" db="EMBL/GenBank/DDBJ databases">
        <title>The genome sequence of a newly discovered highly antifungal drug resistant Aspergillus species, Aspergillus tanneri NIH 1004.</title>
        <authorList>
            <person name="Mounaud S."/>
            <person name="Singh I."/>
            <person name="Joardar V."/>
            <person name="Pakala S."/>
            <person name="Pakala S."/>
            <person name="Venepally P."/>
            <person name="Chung J.K."/>
            <person name="Losada L."/>
            <person name="Nierman W.C."/>
        </authorList>
    </citation>
    <scope>NUCLEOTIDE SEQUENCE [LARGE SCALE GENOMIC DNA]</scope>
    <source>
        <strain evidence="2 3">NIH1004</strain>
    </source>
</reference>
<dbReference type="AlphaFoldDB" id="A0A5M9MBU0"/>
<dbReference type="GeneID" id="54333629"/>
<evidence type="ECO:0008006" key="4">
    <source>
        <dbReference type="Google" id="ProtNLM"/>
    </source>
</evidence>
<sequence>MLTNTLVLAVYGLALNHQDGCYGDPGPAMRIYDTSAYQSAGHCLMLRNPKRGIAYHGNKRDMGCVGYPPDL</sequence>
<name>A0A5M9MBU0_9EURO</name>
<protein>
    <recommendedName>
        <fullName evidence="4">Secreted protein</fullName>
    </recommendedName>
</protein>
<feature type="chain" id="PRO_5024464651" description="Secreted protein" evidence="1">
    <location>
        <begin position="24"/>
        <end position="71"/>
    </location>
</feature>
<dbReference type="RefSeq" id="XP_033421351.1">
    <property type="nucleotide sequence ID" value="XM_033575496.1"/>
</dbReference>
<accession>A0A5M9MBU0</accession>
<evidence type="ECO:0000313" key="3">
    <source>
        <dbReference type="Proteomes" id="UP000324241"/>
    </source>
</evidence>
<proteinExistence type="predicted"/>
<keyword evidence="1" id="KW-0732">Signal</keyword>
<comment type="caution">
    <text evidence="2">The sequence shown here is derived from an EMBL/GenBank/DDBJ whole genome shotgun (WGS) entry which is preliminary data.</text>
</comment>
<evidence type="ECO:0000313" key="2">
    <source>
        <dbReference type="EMBL" id="KAA8641989.1"/>
    </source>
</evidence>
<feature type="signal peptide" evidence="1">
    <location>
        <begin position="1"/>
        <end position="23"/>
    </location>
</feature>
<evidence type="ECO:0000256" key="1">
    <source>
        <dbReference type="SAM" id="SignalP"/>
    </source>
</evidence>
<organism evidence="2 3">
    <name type="scientific">Aspergillus tanneri</name>
    <dbReference type="NCBI Taxonomy" id="1220188"/>
    <lineage>
        <taxon>Eukaryota</taxon>
        <taxon>Fungi</taxon>
        <taxon>Dikarya</taxon>
        <taxon>Ascomycota</taxon>
        <taxon>Pezizomycotina</taxon>
        <taxon>Eurotiomycetes</taxon>
        <taxon>Eurotiomycetidae</taxon>
        <taxon>Eurotiales</taxon>
        <taxon>Aspergillaceae</taxon>
        <taxon>Aspergillus</taxon>
        <taxon>Aspergillus subgen. Circumdati</taxon>
    </lineage>
</organism>
<dbReference type="Proteomes" id="UP000324241">
    <property type="component" value="Unassembled WGS sequence"/>
</dbReference>